<dbReference type="RefSeq" id="WP_217138549.1">
    <property type="nucleotide sequence ID" value="NZ_JAFMOU010000068.1"/>
</dbReference>
<evidence type="ECO:0000256" key="1">
    <source>
        <dbReference type="ARBA" id="ARBA00022448"/>
    </source>
</evidence>
<dbReference type="Pfam" id="PF00359">
    <property type="entry name" value="PTS_EIIA_2"/>
    <property type="match status" value="1"/>
</dbReference>
<dbReference type="PANTHER" id="PTHR47738">
    <property type="entry name" value="PTS SYSTEM FRUCTOSE-LIKE EIIA COMPONENT-RELATED"/>
    <property type="match status" value="1"/>
</dbReference>
<sequence>MTLFSSQAINLSLRGRIQAEILHELAEMAAGLGKINNPKIFAQALTVRELHGSTGFGDGVALPHTRSACVTSPGILVARTAHPVTWNASDDEPVSCWLCLMIPENGSDADTLLLSKLCRKMVNPDFIAALKTRDEHGIVELIFNAIS</sequence>
<reference evidence="7 8" key="1">
    <citation type="submission" date="2021-03" db="EMBL/GenBank/DDBJ databases">
        <title>Five novel Rahnella species.</title>
        <authorList>
            <person name="Brady C."/>
            <person name="Asselin J."/>
            <person name="Beer S."/>
            <person name="Bruberg M.B."/>
            <person name="Crampton B."/>
            <person name="Venter S."/>
            <person name="Arnold D."/>
            <person name="Denman S."/>
        </authorList>
    </citation>
    <scope>NUCLEOTIDE SEQUENCE [LARGE SCALE GENOMIC DNA]</scope>
    <source>
        <strain evidence="7 8">L72c</strain>
    </source>
</reference>
<evidence type="ECO:0000256" key="4">
    <source>
        <dbReference type="ARBA" id="ARBA00022679"/>
    </source>
</evidence>
<keyword evidence="8" id="KW-1185">Reference proteome</keyword>
<keyword evidence="4" id="KW-0808">Transferase</keyword>
<keyword evidence="3 7" id="KW-0762">Sugar transport</keyword>
<comment type="caution">
    <text evidence="7">The sequence shown here is derived from an EMBL/GenBank/DDBJ whole genome shotgun (WGS) entry which is preliminary data.</text>
</comment>
<evidence type="ECO:0000259" key="6">
    <source>
        <dbReference type="PROSITE" id="PS51094"/>
    </source>
</evidence>
<evidence type="ECO:0000256" key="2">
    <source>
        <dbReference type="ARBA" id="ARBA00022553"/>
    </source>
</evidence>
<dbReference type="NCBIfam" id="TIGR00848">
    <property type="entry name" value="fruA"/>
    <property type="match status" value="1"/>
</dbReference>
<keyword evidence="2" id="KW-0597">Phosphoprotein</keyword>
<protein>
    <submittedName>
        <fullName evidence="7">PTS sugar transporter subunit IIA</fullName>
    </submittedName>
</protein>
<keyword evidence="5" id="KW-0598">Phosphotransferase system</keyword>
<dbReference type="PROSITE" id="PS51094">
    <property type="entry name" value="PTS_EIIA_TYPE_2"/>
    <property type="match status" value="1"/>
</dbReference>
<dbReference type="InterPro" id="IPR002178">
    <property type="entry name" value="PTS_EIIA_type-2_dom"/>
</dbReference>
<keyword evidence="1" id="KW-0813">Transport</keyword>
<dbReference type="Proteomes" id="UP000699865">
    <property type="component" value="Unassembled WGS sequence"/>
</dbReference>
<feature type="domain" description="PTS EIIA type-2" evidence="6">
    <location>
        <begin position="2"/>
        <end position="145"/>
    </location>
</feature>
<dbReference type="InterPro" id="IPR051541">
    <property type="entry name" value="PTS_SugarTrans_NitroReg"/>
</dbReference>
<evidence type="ECO:0000256" key="5">
    <source>
        <dbReference type="ARBA" id="ARBA00022683"/>
    </source>
</evidence>
<accession>A0ABS6L231</accession>
<evidence type="ECO:0000313" key="8">
    <source>
        <dbReference type="Proteomes" id="UP000699865"/>
    </source>
</evidence>
<gene>
    <name evidence="7" type="ORF">J1786_14040</name>
</gene>
<name>A0ABS6L231_9GAMM</name>
<evidence type="ECO:0000256" key="3">
    <source>
        <dbReference type="ARBA" id="ARBA00022597"/>
    </source>
</evidence>
<proteinExistence type="predicted"/>
<dbReference type="CDD" id="cd00211">
    <property type="entry name" value="PTS_IIA_fru"/>
    <property type="match status" value="1"/>
</dbReference>
<dbReference type="EMBL" id="JAFMOU010000068">
    <property type="protein sequence ID" value="MBU9835927.1"/>
    <property type="molecule type" value="Genomic_DNA"/>
</dbReference>
<dbReference type="PANTHER" id="PTHR47738:SF2">
    <property type="entry name" value="PTS SYSTEM FRUCTOSE-LIKE EIIA COMPONENT"/>
    <property type="match status" value="1"/>
</dbReference>
<evidence type="ECO:0000313" key="7">
    <source>
        <dbReference type="EMBL" id="MBU9835927.1"/>
    </source>
</evidence>
<organism evidence="7 8">
    <name type="scientific">Rahnella perminowiae</name>
    <dbReference type="NCBI Taxonomy" id="2816244"/>
    <lineage>
        <taxon>Bacteria</taxon>
        <taxon>Pseudomonadati</taxon>
        <taxon>Pseudomonadota</taxon>
        <taxon>Gammaproteobacteria</taxon>
        <taxon>Enterobacterales</taxon>
        <taxon>Yersiniaceae</taxon>
        <taxon>Rahnella</taxon>
    </lineage>
</organism>
<dbReference type="InterPro" id="IPR004715">
    <property type="entry name" value="PTS_IIA_fruc"/>
</dbReference>